<dbReference type="InterPro" id="IPR001647">
    <property type="entry name" value="HTH_TetR"/>
</dbReference>
<dbReference type="Pfam" id="PF21993">
    <property type="entry name" value="TetR_C_13_2"/>
    <property type="match status" value="1"/>
</dbReference>
<evidence type="ECO:0000256" key="1">
    <source>
        <dbReference type="ARBA" id="ARBA00023015"/>
    </source>
</evidence>
<evidence type="ECO:0000256" key="3">
    <source>
        <dbReference type="ARBA" id="ARBA00023163"/>
    </source>
</evidence>
<keyword evidence="3" id="KW-0804">Transcription</keyword>
<dbReference type="InterPro" id="IPR036271">
    <property type="entry name" value="Tet_transcr_reg_TetR-rel_C_sf"/>
</dbReference>
<accession>A0A3D8X142</accession>
<evidence type="ECO:0000256" key="4">
    <source>
        <dbReference type="PROSITE-ProRule" id="PRU00335"/>
    </source>
</evidence>
<gene>
    <name evidence="6" type="ORF">C3744_14915</name>
</gene>
<dbReference type="PROSITE" id="PS50977">
    <property type="entry name" value="HTH_TETR_2"/>
    <property type="match status" value="1"/>
</dbReference>
<dbReference type="Proteomes" id="UP000256519">
    <property type="component" value="Unassembled WGS sequence"/>
</dbReference>
<organism evidence="6 7">
    <name type="scientific">Priestia megaterium</name>
    <name type="common">Bacillus megaterium</name>
    <dbReference type="NCBI Taxonomy" id="1404"/>
    <lineage>
        <taxon>Bacteria</taxon>
        <taxon>Bacillati</taxon>
        <taxon>Bacillota</taxon>
        <taxon>Bacilli</taxon>
        <taxon>Bacillales</taxon>
        <taxon>Bacillaceae</taxon>
        <taxon>Priestia</taxon>
    </lineage>
</organism>
<evidence type="ECO:0000256" key="2">
    <source>
        <dbReference type="ARBA" id="ARBA00023125"/>
    </source>
</evidence>
<protein>
    <submittedName>
        <fullName evidence="6">TetR/AcrR family transcriptional regulator</fullName>
    </submittedName>
</protein>
<dbReference type="RefSeq" id="WP_116074980.1">
    <property type="nucleotide sequence ID" value="NZ_CP187630.1"/>
</dbReference>
<comment type="caution">
    <text evidence="6">The sequence shown here is derived from an EMBL/GenBank/DDBJ whole genome shotgun (WGS) entry which is preliminary data.</text>
</comment>
<evidence type="ECO:0000313" key="6">
    <source>
        <dbReference type="EMBL" id="RDZ13828.1"/>
    </source>
</evidence>
<proteinExistence type="predicted"/>
<sequence>MEPTNSKEKILSAAAKLFRKKGYHATSLSQITKESSAPRGSIYYYFPDGKQQLAKEAIQKTGERVKAYIEKSLASHEDAASAIQYHIKLMADRMFEQVENEADISLAAMSSEVWSSNETLRMACEAVYNEWEQVYADKLVCSGYEQEEARQLGSAIQSWIEGAYTLSLTKNSTVPIQIAADQIGKLFANKN</sequence>
<dbReference type="Gene3D" id="1.10.357.10">
    <property type="entry name" value="Tetracycline Repressor, domain 2"/>
    <property type="match status" value="1"/>
</dbReference>
<dbReference type="PANTHER" id="PTHR47506:SF3">
    <property type="entry name" value="HTH-TYPE TRANSCRIPTIONAL REGULATOR LMRA"/>
    <property type="match status" value="1"/>
</dbReference>
<keyword evidence="1" id="KW-0805">Transcription regulation</keyword>
<dbReference type="PANTHER" id="PTHR47506">
    <property type="entry name" value="TRANSCRIPTIONAL REGULATORY PROTEIN"/>
    <property type="match status" value="1"/>
</dbReference>
<dbReference type="SUPFAM" id="SSF48498">
    <property type="entry name" value="Tetracyclin repressor-like, C-terminal domain"/>
    <property type="match status" value="1"/>
</dbReference>
<evidence type="ECO:0000313" key="7">
    <source>
        <dbReference type="Proteomes" id="UP000256519"/>
    </source>
</evidence>
<dbReference type="SUPFAM" id="SSF46689">
    <property type="entry name" value="Homeodomain-like"/>
    <property type="match status" value="1"/>
</dbReference>
<dbReference type="Pfam" id="PF00440">
    <property type="entry name" value="TetR_N"/>
    <property type="match status" value="1"/>
</dbReference>
<feature type="DNA-binding region" description="H-T-H motif" evidence="4">
    <location>
        <begin position="27"/>
        <end position="46"/>
    </location>
</feature>
<dbReference type="EMBL" id="PQWM01000011">
    <property type="protein sequence ID" value="RDZ13828.1"/>
    <property type="molecule type" value="Genomic_DNA"/>
</dbReference>
<feature type="domain" description="HTH tetR-type" evidence="5">
    <location>
        <begin position="4"/>
        <end position="64"/>
    </location>
</feature>
<dbReference type="AlphaFoldDB" id="A0A3D8X142"/>
<dbReference type="InterPro" id="IPR009057">
    <property type="entry name" value="Homeodomain-like_sf"/>
</dbReference>
<keyword evidence="2 4" id="KW-0238">DNA-binding</keyword>
<dbReference type="InterPro" id="IPR054156">
    <property type="entry name" value="YxaF_TetR_C"/>
</dbReference>
<name>A0A3D8X142_PRIMG</name>
<dbReference type="PRINTS" id="PR00455">
    <property type="entry name" value="HTHTETR"/>
</dbReference>
<reference evidence="6 7" key="1">
    <citation type="journal article" date="2018" name="Appl. Environ. Microbiol.">
        <title>Antimicrobial susceptibility testing and tentative epidemiological cut-off values of five Bacillus species relevant for use as animal feed additives or for plant protection.</title>
        <authorList>
            <person name="Agerso Y."/>
            <person name="Stuer-Lauridsen B."/>
            <person name="Bjerre K."/>
            <person name="Jensen M.G."/>
            <person name="Johansen E."/>
            <person name="Bennedsen M."/>
            <person name="Brockmann E."/>
            <person name="Nielsen B."/>
        </authorList>
    </citation>
    <scope>NUCLEOTIDE SEQUENCE [LARGE SCALE GENOMIC DNA]</scope>
    <source>
        <strain evidence="6 7">CHCC20162</strain>
    </source>
</reference>
<dbReference type="GO" id="GO:0003677">
    <property type="term" value="F:DNA binding"/>
    <property type="evidence" value="ECO:0007669"/>
    <property type="project" value="UniProtKB-UniRule"/>
</dbReference>
<evidence type="ECO:0000259" key="5">
    <source>
        <dbReference type="PROSITE" id="PS50977"/>
    </source>
</evidence>